<protein>
    <submittedName>
        <fullName evidence="2">Uncharacterized protein</fullName>
    </submittedName>
</protein>
<feature type="transmembrane region" description="Helical" evidence="1">
    <location>
        <begin position="98"/>
        <end position="123"/>
    </location>
</feature>
<gene>
    <name evidence="2" type="ORF">FD43_GL000261</name>
</gene>
<dbReference type="EMBL" id="AZCK01000012">
    <property type="protein sequence ID" value="KRK22946.1"/>
    <property type="molecule type" value="Genomic_DNA"/>
</dbReference>
<comment type="caution">
    <text evidence="2">The sequence shown here is derived from an EMBL/GenBank/DDBJ whole genome shotgun (WGS) entry which is preliminary data.</text>
</comment>
<sequence length="271" mass="31934">MSISNNLSMTVVNLKKKVYISIYLFLLLFMVTNLYSYQSSYNGTKYFFNWVLYSLNQSITSNFVIPILFTLTISYMLSTNDNRLIIYRMKNRTQIFLYNVWVIIYNDLIFIAGILGTIILLSISSQNKIQFNWDEKSIKSFSMLFNGFSPNNAQPIIQIIMLIVFMFLFLLFLGLLTQTINLLFKNKATPTFINIFLIILQGKVSSIPGFNTNFIKYFPISHFLLYSDQTINFTETSNFNIIVFYNIIYWIICIFIITFILEKIYKHKQFN</sequence>
<proteinExistence type="predicted"/>
<evidence type="ECO:0000256" key="1">
    <source>
        <dbReference type="SAM" id="Phobius"/>
    </source>
</evidence>
<keyword evidence="1" id="KW-0472">Membrane</keyword>
<accession>A0A0R1FV73</accession>
<feature type="transmembrane region" description="Helical" evidence="1">
    <location>
        <begin position="58"/>
        <end position="77"/>
    </location>
</feature>
<organism evidence="2 3">
    <name type="scientific">Apilactobacillus kunkeei DSM 12361 = ATCC 700308</name>
    <dbReference type="NCBI Taxonomy" id="1423768"/>
    <lineage>
        <taxon>Bacteria</taxon>
        <taxon>Bacillati</taxon>
        <taxon>Bacillota</taxon>
        <taxon>Bacilli</taxon>
        <taxon>Lactobacillales</taxon>
        <taxon>Lactobacillaceae</taxon>
        <taxon>Apilactobacillus</taxon>
    </lineage>
</organism>
<reference evidence="2 3" key="1">
    <citation type="journal article" date="2015" name="Genome Announc.">
        <title>Expanding the biotechnology potential of lactobacilli through comparative genomics of 213 strains and associated genera.</title>
        <authorList>
            <person name="Sun Z."/>
            <person name="Harris H.M."/>
            <person name="McCann A."/>
            <person name="Guo C."/>
            <person name="Argimon S."/>
            <person name="Zhang W."/>
            <person name="Yang X."/>
            <person name="Jeffery I.B."/>
            <person name="Cooney J.C."/>
            <person name="Kagawa T.F."/>
            <person name="Liu W."/>
            <person name="Song Y."/>
            <person name="Salvetti E."/>
            <person name="Wrobel A."/>
            <person name="Rasinkangas P."/>
            <person name="Parkhill J."/>
            <person name="Rea M.C."/>
            <person name="O'Sullivan O."/>
            <person name="Ritari J."/>
            <person name="Douillard F.P."/>
            <person name="Paul Ross R."/>
            <person name="Yang R."/>
            <person name="Briner A.E."/>
            <person name="Felis G.E."/>
            <person name="de Vos W.M."/>
            <person name="Barrangou R."/>
            <person name="Klaenhammer T.R."/>
            <person name="Caufield P.W."/>
            <person name="Cui Y."/>
            <person name="Zhang H."/>
            <person name="O'Toole P.W."/>
        </authorList>
    </citation>
    <scope>NUCLEOTIDE SEQUENCE [LARGE SCALE GENOMIC DNA]</scope>
    <source>
        <strain evidence="2 3">DSM 12361</strain>
    </source>
</reference>
<evidence type="ECO:0000313" key="2">
    <source>
        <dbReference type="EMBL" id="KRK22946.1"/>
    </source>
</evidence>
<keyword evidence="1" id="KW-0812">Transmembrane</keyword>
<feature type="transmembrane region" description="Helical" evidence="1">
    <location>
        <begin position="242"/>
        <end position="261"/>
    </location>
</feature>
<evidence type="ECO:0000313" key="3">
    <source>
        <dbReference type="Proteomes" id="UP000051794"/>
    </source>
</evidence>
<name>A0A0R1FV73_9LACO</name>
<dbReference type="Proteomes" id="UP000051794">
    <property type="component" value="Unassembled WGS sequence"/>
</dbReference>
<keyword evidence="1" id="KW-1133">Transmembrane helix</keyword>
<dbReference type="PATRIC" id="fig|1423768.3.peg.1333"/>
<feature type="transmembrane region" description="Helical" evidence="1">
    <location>
        <begin position="156"/>
        <end position="176"/>
    </location>
</feature>
<feature type="transmembrane region" description="Helical" evidence="1">
    <location>
        <begin position="20"/>
        <end position="38"/>
    </location>
</feature>
<dbReference type="AlphaFoldDB" id="A0A0R1FV73"/>